<dbReference type="Proteomes" id="UP000263900">
    <property type="component" value="Chromosome"/>
</dbReference>
<evidence type="ECO:0000256" key="1">
    <source>
        <dbReference type="SAM" id="SignalP"/>
    </source>
</evidence>
<dbReference type="OrthoDB" id="704518at2"/>
<sequence>MFVVLLVSMQLLTMRAAAQSNEPAWQPVYSLPSPAGWSTEHFPLPPDFAPAFIGKGTEDIRFHPGWGDSTSAGYWSYTYLWWLDGTVSSSESMLQQNLQAYYAGLVGRNITSRKIPAEKVVPTVAAVKKIKSMGKDKETYSATIRMLDYMTQRPMVLNGIIHVKDARTAGKSAVLIEVSPQAAGHAVWKQMDEIVAGFVPPQN</sequence>
<name>A0A3B7MFP3_9BACT</name>
<dbReference type="EMBL" id="CP032157">
    <property type="protein sequence ID" value="AXY73148.1"/>
    <property type="molecule type" value="Genomic_DNA"/>
</dbReference>
<feature type="signal peptide" evidence="1">
    <location>
        <begin position="1"/>
        <end position="18"/>
    </location>
</feature>
<protein>
    <submittedName>
        <fullName evidence="2">Uncharacterized protein</fullName>
    </submittedName>
</protein>
<evidence type="ECO:0000313" key="3">
    <source>
        <dbReference type="Proteomes" id="UP000263900"/>
    </source>
</evidence>
<keyword evidence="3" id="KW-1185">Reference proteome</keyword>
<dbReference type="AlphaFoldDB" id="A0A3B7MFP3"/>
<keyword evidence="1" id="KW-0732">Signal</keyword>
<dbReference type="KEGG" id="pseg:D3H65_03800"/>
<reference evidence="2 3" key="1">
    <citation type="submission" date="2018-09" db="EMBL/GenBank/DDBJ databases">
        <title>Genome sequencing of strain 6GH32-13.</title>
        <authorList>
            <person name="Weon H.-Y."/>
            <person name="Heo J."/>
            <person name="Kwon S.-W."/>
        </authorList>
    </citation>
    <scope>NUCLEOTIDE SEQUENCE [LARGE SCALE GENOMIC DNA]</scope>
    <source>
        <strain evidence="2 3">5GH32-13</strain>
    </source>
</reference>
<accession>A0A3B7MFP3</accession>
<evidence type="ECO:0000313" key="2">
    <source>
        <dbReference type="EMBL" id="AXY73148.1"/>
    </source>
</evidence>
<organism evidence="2 3">
    <name type="scientific">Paraflavitalea soli</name>
    <dbReference type="NCBI Taxonomy" id="2315862"/>
    <lineage>
        <taxon>Bacteria</taxon>
        <taxon>Pseudomonadati</taxon>
        <taxon>Bacteroidota</taxon>
        <taxon>Chitinophagia</taxon>
        <taxon>Chitinophagales</taxon>
        <taxon>Chitinophagaceae</taxon>
        <taxon>Paraflavitalea</taxon>
    </lineage>
</organism>
<gene>
    <name evidence="2" type="ORF">D3H65_03800</name>
</gene>
<feature type="chain" id="PRO_5017619126" evidence="1">
    <location>
        <begin position="19"/>
        <end position="203"/>
    </location>
</feature>
<proteinExistence type="predicted"/>